<accession>A0AA40BB05</accession>
<proteinExistence type="predicted"/>
<dbReference type="AlphaFoldDB" id="A0AA40BB05"/>
<name>A0AA40BB05_9PEZI</name>
<organism evidence="1 2">
    <name type="scientific">Lasiosphaeris hirsuta</name>
    <dbReference type="NCBI Taxonomy" id="260670"/>
    <lineage>
        <taxon>Eukaryota</taxon>
        <taxon>Fungi</taxon>
        <taxon>Dikarya</taxon>
        <taxon>Ascomycota</taxon>
        <taxon>Pezizomycotina</taxon>
        <taxon>Sordariomycetes</taxon>
        <taxon>Sordariomycetidae</taxon>
        <taxon>Sordariales</taxon>
        <taxon>Lasiosphaeriaceae</taxon>
        <taxon>Lasiosphaeris</taxon>
    </lineage>
</organism>
<keyword evidence="2" id="KW-1185">Reference proteome</keyword>
<sequence>MQSSRPFSPLVLNPPVDRNLAYQRAEGHGNADDLLPENIRKRATADDPPPTILHKIVSILHRSLKSKEDAIWDIENEYKENASRLLRSMNTRHGAEKLETEKAHRKASHVILETFTEAGEAFTGFINDLRAIHVRNTLVAVKRTSLLEKLGLLRRLCETTSQQGSNIYEEESESEEEELIEEFQTKLLEMAKLPDEMEDPFGAPEDDTLQEICAEAEKLLNEPSKLAHESEHHGNTLYDFMEGAVDSLIRFKTQLA</sequence>
<protein>
    <submittedName>
        <fullName evidence="1">Uncharacterized protein</fullName>
    </submittedName>
</protein>
<comment type="caution">
    <text evidence="1">The sequence shown here is derived from an EMBL/GenBank/DDBJ whole genome shotgun (WGS) entry which is preliminary data.</text>
</comment>
<evidence type="ECO:0000313" key="1">
    <source>
        <dbReference type="EMBL" id="KAK0730950.1"/>
    </source>
</evidence>
<gene>
    <name evidence="1" type="ORF">B0H67DRAFT_548795</name>
</gene>
<dbReference type="Proteomes" id="UP001172102">
    <property type="component" value="Unassembled WGS sequence"/>
</dbReference>
<reference evidence="1" key="1">
    <citation type="submission" date="2023-06" db="EMBL/GenBank/DDBJ databases">
        <title>Genome-scale phylogeny and comparative genomics of the fungal order Sordariales.</title>
        <authorList>
            <consortium name="Lawrence Berkeley National Laboratory"/>
            <person name="Hensen N."/>
            <person name="Bonometti L."/>
            <person name="Westerberg I."/>
            <person name="Brannstrom I.O."/>
            <person name="Guillou S."/>
            <person name="Cros-Aarteil S."/>
            <person name="Calhoun S."/>
            <person name="Haridas S."/>
            <person name="Kuo A."/>
            <person name="Mondo S."/>
            <person name="Pangilinan J."/>
            <person name="Riley R."/>
            <person name="Labutti K."/>
            <person name="Andreopoulos B."/>
            <person name="Lipzen A."/>
            <person name="Chen C."/>
            <person name="Yanf M."/>
            <person name="Daum C."/>
            <person name="Ng V."/>
            <person name="Clum A."/>
            <person name="Steindorff A."/>
            <person name="Ohm R."/>
            <person name="Martin F."/>
            <person name="Silar P."/>
            <person name="Natvig D."/>
            <person name="Lalanne C."/>
            <person name="Gautier V."/>
            <person name="Ament-Velasquez S.L."/>
            <person name="Kruys A."/>
            <person name="Hutchinson M.I."/>
            <person name="Powell A.J."/>
            <person name="Barry K."/>
            <person name="Miller A.N."/>
            <person name="Grigoriev I.V."/>
            <person name="Debuchy R."/>
            <person name="Gladieux P."/>
            <person name="Thoren M.H."/>
            <person name="Johannesson H."/>
        </authorList>
    </citation>
    <scope>NUCLEOTIDE SEQUENCE</scope>
    <source>
        <strain evidence="1">SMH4607-1</strain>
    </source>
</reference>
<evidence type="ECO:0000313" key="2">
    <source>
        <dbReference type="Proteomes" id="UP001172102"/>
    </source>
</evidence>
<dbReference type="EMBL" id="JAUKUA010000001">
    <property type="protein sequence ID" value="KAK0730950.1"/>
    <property type="molecule type" value="Genomic_DNA"/>
</dbReference>